<organism evidence="2 3">
    <name type="scientific">Paraburkholderia antibiotica</name>
    <dbReference type="NCBI Taxonomy" id="2728839"/>
    <lineage>
        <taxon>Bacteria</taxon>
        <taxon>Pseudomonadati</taxon>
        <taxon>Pseudomonadota</taxon>
        <taxon>Betaproteobacteria</taxon>
        <taxon>Burkholderiales</taxon>
        <taxon>Burkholderiaceae</taxon>
        <taxon>Paraburkholderia</taxon>
    </lineage>
</organism>
<accession>A0A7X9X6G7</accession>
<comment type="caution">
    <text evidence="2">The sequence shown here is derived from an EMBL/GenBank/DDBJ whole genome shotgun (WGS) entry which is preliminary data.</text>
</comment>
<dbReference type="Proteomes" id="UP000583127">
    <property type="component" value="Unassembled WGS sequence"/>
</dbReference>
<evidence type="ECO:0000256" key="1">
    <source>
        <dbReference type="SAM" id="MobiDB-lite"/>
    </source>
</evidence>
<feature type="compositionally biased region" description="Basic and acidic residues" evidence="1">
    <location>
        <begin position="113"/>
        <end position="124"/>
    </location>
</feature>
<protein>
    <submittedName>
        <fullName evidence="2">Uncharacterized protein</fullName>
    </submittedName>
</protein>
<evidence type="ECO:0000313" key="2">
    <source>
        <dbReference type="EMBL" id="NML32321.1"/>
    </source>
</evidence>
<name>A0A7X9X6G7_9BURK</name>
<proteinExistence type="predicted"/>
<evidence type="ECO:0000313" key="3">
    <source>
        <dbReference type="Proteomes" id="UP000583127"/>
    </source>
</evidence>
<gene>
    <name evidence="2" type="ORF">HHL14_15915</name>
</gene>
<dbReference type="RefSeq" id="WP_169498568.1">
    <property type="nucleotide sequence ID" value="NZ_JABBFZ010000008.1"/>
</dbReference>
<dbReference type="EMBL" id="JABBFZ010000008">
    <property type="protein sequence ID" value="NML32321.1"/>
    <property type="molecule type" value="Genomic_DNA"/>
</dbReference>
<feature type="region of interest" description="Disordered" evidence="1">
    <location>
        <begin position="100"/>
        <end position="124"/>
    </location>
</feature>
<dbReference type="AlphaFoldDB" id="A0A7X9X6G7"/>
<sequence length="124" mass="13801">MNGTALKRHLYAFAFDVQPSHGHPDSTTRAAAMVRIKAFVFCPDPFEAQRLIAERLRDDHWEVLKMIEAMEIEESTIKESIDLTLLDIARHQGLALGVSALQPQAGDTPDQDGTTRNEVRTGNS</sequence>
<reference evidence="2 3" key="1">
    <citation type="submission" date="2020-04" db="EMBL/GenBank/DDBJ databases">
        <title>Paraburkholderia sp. G-4-1-8 isolated from soil.</title>
        <authorList>
            <person name="Dahal R.H."/>
        </authorList>
    </citation>
    <scope>NUCLEOTIDE SEQUENCE [LARGE SCALE GENOMIC DNA]</scope>
    <source>
        <strain evidence="2 3">G-4-1-8</strain>
    </source>
</reference>
<keyword evidence="3" id="KW-1185">Reference proteome</keyword>